<dbReference type="OrthoDB" id="3267748at2759"/>
<dbReference type="EMBL" id="JH687830">
    <property type="protein sequence ID" value="EJD38066.1"/>
    <property type="molecule type" value="Genomic_DNA"/>
</dbReference>
<feature type="compositionally biased region" description="Gly residues" evidence="1">
    <location>
        <begin position="355"/>
        <end position="367"/>
    </location>
</feature>
<organism evidence="2 3">
    <name type="scientific">Auricularia subglabra (strain TFB-10046 / SS5)</name>
    <name type="common">White-rot fungus</name>
    <name type="synonym">Auricularia delicata (strain TFB10046)</name>
    <dbReference type="NCBI Taxonomy" id="717982"/>
    <lineage>
        <taxon>Eukaryota</taxon>
        <taxon>Fungi</taxon>
        <taxon>Dikarya</taxon>
        <taxon>Basidiomycota</taxon>
        <taxon>Agaricomycotina</taxon>
        <taxon>Agaricomycetes</taxon>
        <taxon>Auriculariales</taxon>
        <taxon>Auriculariaceae</taxon>
        <taxon>Auricularia</taxon>
    </lineage>
</organism>
<dbReference type="Proteomes" id="UP000006514">
    <property type="component" value="Unassembled WGS sequence"/>
</dbReference>
<proteinExistence type="predicted"/>
<gene>
    <name evidence="2" type="ORF">AURDEDRAFT_172827</name>
</gene>
<feature type="compositionally biased region" description="Acidic residues" evidence="1">
    <location>
        <begin position="387"/>
        <end position="401"/>
    </location>
</feature>
<evidence type="ECO:0000256" key="1">
    <source>
        <dbReference type="SAM" id="MobiDB-lite"/>
    </source>
</evidence>
<keyword evidence="3" id="KW-1185">Reference proteome</keyword>
<dbReference type="AlphaFoldDB" id="J0WWV5"/>
<feature type="compositionally biased region" description="Basic and acidic residues" evidence="1">
    <location>
        <begin position="368"/>
        <end position="386"/>
    </location>
</feature>
<feature type="compositionally biased region" description="Basic and acidic residues" evidence="1">
    <location>
        <begin position="168"/>
        <end position="188"/>
    </location>
</feature>
<feature type="region of interest" description="Disordered" evidence="1">
    <location>
        <begin position="125"/>
        <end position="253"/>
    </location>
</feature>
<evidence type="ECO:0000313" key="2">
    <source>
        <dbReference type="EMBL" id="EJD38066.1"/>
    </source>
</evidence>
<dbReference type="InParanoid" id="J0WWV5"/>
<feature type="compositionally biased region" description="Pro residues" evidence="1">
    <location>
        <begin position="202"/>
        <end position="219"/>
    </location>
</feature>
<evidence type="ECO:0000313" key="3">
    <source>
        <dbReference type="Proteomes" id="UP000006514"/>
    </source>
</evidence>
<feature type="region of interest" description="Disordered" evidence="1">
    <location>
        <begin position="269"/>
        <end position="319"/>
    </location>
</feature>
<dbReference type="KEGG" id="adl:AURDEDRAFT_172827"/>
<feature type="compositionally biased region" description="Basic and acidic residues" evidence="1">
    <location>
        <begin position="88"/>
        <end position="102"/>
    </location>
</feature>
<sequence>MVPNTPTTPSPAARRDSVPSITSETFRPAAHSSRLRQSVTFNLPEDSDEEESVYDTPTPSLPHEELEAEDGPSSMTVRAIRSPPPEYESAHDSDSSDDRVSEVGEVPEEVLDDISFFDAFKQGWYTGWGRPIDSNKRGPRRTSPETRVLAVTQTVTNPARVQEAVNEAQREKQRASDKGKERDPRERLAAPQTPSRSDAGPSRPPPVTPRTKAPAPPTDETPKPTRPTERPAATPTPSRPDRRPVEEPGETVSAIGRMARLGRSFFAPAATHGEITRQDLVAGQPTAHYVKAPKSTNAPSQPPGGILQGRMTGPAGPRAPFLAHAEASRILSTSLVAQGRDRRPGGQDPDDPDADGGGGNGRGGRGGGDPRDGDGDNDPDAGHDPDGDVDADEDEDEEEEEERQRRMVRSLKLPMPNYDGDENLAKYEAFVYEWDDWLDARQFNKARAVRMMGKALTGKAKEWFMEHVALGTYPWSTRELYQEMWEVFFSDDFREELRNKLMKSKQRGRPIKDFAKDLEKLAIGYPDVDEYSIRRIFWDGSDAYIQLFWAEKGRSLEYDDMNTLLRLSAQSRSAMAISRRISPQGTSQRFDFKDGNNSCC</sequence>
<protein>
    <recommendedName>
        <fullName evidence="4">Retrotransposon gag domain-containing protein</fullName>
    </recommendedName>
</protein>
<evidence type="ECO:0008006" key="4">
    <source>
        <dbReference type="Google" id="ProtNLM"/>
    </source>
</evidence>
<feature type="region of interest" description="Disordered" evidence="1">
    <location>
        <begin position="1"/>
        <end position="105"/>
    </location>
</feature>
<accession>J0WWV5</accession>
<reference evidence="3" key="1">
    <citation type="journal article" date="2012" name="Science">
        <title>The Paleozoic origin of enzymatic lignin decomposition reconstructed from 31 fungal genomes.</title>
        <authorList>
            <person name="Floudas D."/>
            <person name="Binder M."/>
            <person name="Riley R."/>
            <person name="Barry K."/>
            <person name="Blanchette R.A."/>
            <person name="Henrissat B."/>
            <person name="Martinez A.T."/>
            <person name="Otillar R."/>
            <person name="Spatafora J.W."/>
            <person name="Yadav J.S."/>
            <person name="Aerts A."/>
            <person name="Benoit I."/>
            <person name="Boyd A."/>
            <person name="Carlson A."/>
            <person name="Copeland A."/>
            <person name="Coutinho P.M."/>
            <person name="de Vries R.P."/>
            <person name="Ferreira P."/>
            <person name="Findley K."/>
            <person name="Foster B."/>
            <person name="Gaskell J."/>
            <person name="Glotzer D."/>
            <person name="Gorecki P."/>
            <person name="Heitman J."/>
            <person name="Hesse C."/>
            <person name="Hori C."/>
            <person name="Igarashi K."/>
            <person name="Jurgens J.A."/>
            <person name="Kallen N."/>
            <person name="Kersten P."/>
            <person name="Kohler A."/>
            <person name="Kuees U."/>
            <person name="Kumar T.K.A."/>
            <person name="Kuo A."/>
            <person name="LaButti K."/>
            <person name="Larrondo L.F."/>
            <person name="Lindquist E."/>
            <person name="Ling A."/>
            <person name="Lombard V."/>
            <person name="Lucas S."/>
            <person name="Lundell T."/>
            <person name="Martin R."/>
            <person name="McLaughlin D.J."/>
            <person name="Morgenstern I."/>
            <person name="Morin E."/>
            <person name="Murat C."/>
            <person name="Nagy L.G."/>
            <person name="Nolan M."/>
            <person name="Ohm R.A."/>
            <person name="Patyshakuliyeva A."/>
            <person name="Rokas A."/>
            <person name="Ruiz-Duenas F.J."/>
            <person name="Sabat G."/>
            <person name="Salamov A."/>
            <person name="Samejima M."/>
            <person name="Schmutz J."/>
            <person name="Slot J.C."/>
            <person name="St John F."/>
            <person name="Stenlid J."/>
            <person name="Sun H."/>
            <person name="Sun S."/>
            <person name="Syed K."/>
            <person name="Tsang A."/>
            <person name="Wiebenga A."/>
            <person name="Young D."/>
            <person name="Pisabarro A."/>
            <person name="Eastwood D.C."/>
            <person name="Martin F."/>
            <person name="Cullen D."/>
            <person name="Grigoriev I.V."/>
            <person name="Hibbett D.S."/>
        </authorList>
    </citation>
    <scope>NUCLEOTIDE SEQUENCE [LARGE SCALE GENOMIC DNA]</scope>
    <source>
        <strain evidence="3">TFB10046</strain>
    </source>
</reference>
<feature type="region of interest" description="Disordered" evidence="1">
    <location>
        <begin position="336"/>
        <end position="409"/>
    </location>
</feature>
<feature type="compositionally biased region" description="Basic and acidic residues" evidence="1">
    <location>
        <begin position="220"/>
        <end position="229"/>
    </location>
</feature>
<name>J0WWV5_AURST</name>